<dbReference type="Proteomes" id="UP001189429">
    <property type="component" value="Unassembled WGS sequence"/>
</dbReference>
<evidence type="ECO:0000256" key="1">
    <source>
        <dbReference type="SAM" id="MobiDB-lite"/>
    </source>
</evidence>
<reference evidence="2" key="1">
    <citation type="submission" date="2023-10" db="EMBL/GenBank/DDBJ databases">
        <authorList>
            <person name="Chen Y."/>
            <person name="Shah S."/>
            <person name="Dougan E. K."/>
            <person name="Thang M."/>
            <person name="Chan C."/>
        </authorList>
    </citation>
    <scope>NUCLEOTIDE SEQUENCE [LARGE SCALE GENOMIC DNA]</scope>
</reference>
<feature type="region of interest" description="Disordered" evidence="1">
    <location>
        <begin position="144"/>
        <end position="170"/>
    </location>
</feature>
<keyword evidence="3" id="KW-1185">Reference proteome</keyword>
<organism evidence="2 3">
    <name type="scientific">Prorocentrum cordatum</name>
    <dbReference type="NCBI Taxonomy" id="2364126"/>
    <lineage>
        <taxon>Eukaryota</taxon>
        <taxon>Sar</taxon>
        <taxon>Alveolata</taxon>
        <taxon>Dinophyceae</taxon>
        <taxon>Prorocentrales</taxon>
        <taxon>Prorocentraceae</taxon>
        <taxon>Prorocentrum</taxon>
    </lineage>
</organism>
<dbReference type="EMBL" id="CAUYUJ010021875">
    <property type="protein sequence ID" value="CAK0907538.1"/>
    <property type="molecule type" value="Genomic_DNA"/>
</dbReference>
<evidence type="ECO:0000313" key="2">
    <source>
        <dbReference type="EMBL" id="CAK0907538.1"/>
    </source>
</evidence>
<proteinExistence type="predicted"/>
<accession>A0ABN9Y8C3</accession>
<name>A0ABN9Y8C3_9DINO</name>
<comment type="caution">
    <text evidence="2">The sequence shown here is derived from an EMBL/GenBank/DDBJ whole genome shotgun (WGS) entry which is preliminary data.</text>
</comment>
<evidence type="ECO:0000313" key="3">
    <source>
        <dbReference type="Proteomes" id="UP001189429"/>
    </source>
</evidence>
<feature type="compositionally biased region" description="Low complexity" evidence="1">
    <location>
        <begin position="148"/>
        <end position="158"/>
    </location>
</feature>
<sequence>MVNTFFYMPSREHWNVRAGFAFVNFISPMDVLVLDAEASTGLEDACGNPPTKLFTVSYSRFQGHEALEVIFKPEMDNQCSSESRPCQASKSLDDFACRDECWTRQKSSLSTGPLLQDDDAGLMRQQSAASSAATCLNDDADAFRRQESSTSASSSSAAGPALEAQPPRPARAACSFPWGLVGSYMPSASRG</sequence>
<gene>
    <name evidence="2" type="ORF">PCOR1329_LOCUS82519</name>
</gene>
<protein>
    <submittedName>
        <fullName evidence="2">Uncharacterized protein</fullName>
    </submittedName>
</protein>